<keyword evidence="3" id="KW-0547">Nucleotide-binding</keyword>
<keyword evidence="2" id="KW-0507">mRNA processing</keyword>
<proteinExistence type="predicted"/>
<evidence type="ECO:0000256" key="4">
    <source>
        <dbReference type="ARBA" id="ARBA00022801"/>
    </source>
</evidence>
<evidence type="ECO:0000313" key="9">
    <source>
        <dbReference type="EMBL" id="PHT32555.1"/>
    </source>
</evidence>
<dbReference type="SMART" id="SM00487">
    <property type="entry name" value="DEXDc"/>
    <property type="match status" value="1"/>
</dbReference>
<accession>A0A2G2VHU1</accession>
<keyword evidence="5" id="KW-0347">Helicase</keyword>
<reference evidence="10" key="2">
    <citation type="journal article" date="2017" name="J. Anim. Genet.">
        <title>Multiple reference genome sequences of hot pepper reveal the massive evolution of plant disease resistance genes by retroduplication.</title>
        <authorList>
            <person name="Kim S."/>
            <person name="Park J."/>
            <person name="Yeom S.-I."/>
            <person name="Kim Y.-M."/>
            <person name="Seo E."/>
            <person name="Kim K.-T."/>
            <person name="Kim M.-S."/>
            <person name="Lee J.M."/>
            <person name="Cheong K."/>
            <person name="Shin H.-S."/>
            <person name="Kim S.-B."/>
            <person name="Han K."/>
            <person name="Lee J."/>
            <person name="Park M."/>
            <person name="Lee H.-A."/>
            <person name="Lee H.-Y."/>
            <person name="Lee Y."/>
            <person name="Oh S."/>
            <person name="Lee J.H."/>
            <person name="Choi E."/>
            <person name="Choi E."/>
            <person name="Lee S.E."/>
            <person name="Jeon J."/>
            <person name="Kim H."/>
            <person name="Choi G."/>
            <person name="Song H."/>
            <person name="Lee J."/>
            <person name="Lee S.-C."/>
            <person name="Kwon J.-K."/>
            <person name="Lee H.-Y."/>
            <person name="Koo N."/>
            <person name="Hong Y."/>
            <person name="Kim R.W."/>
            <person name="Kang W.-H."/>
            <person name="Huh J.H."/>
            <person name="Kang B.-C."/>
            <person name="Yang T.-J."/>
            <person name="Lee Y.-H."/>
            <person name="Bennetzen J.L."/>
            <person name="Choi D."/>
        </authorList>
    </citation>
    <scope>NUCLEOTIDE SEQUENCE [LARGE SCALE GENOMIC DNA]</scope>
    <source>
        <strain evidence="10">cv. PBC81</strain>
    </source>
</reference>
<dbReference type="InterPro" id="IPR014001">
    <property type="entry name" value="Helicase_ATP-bd"/>
</dbReference>
<protein>
    <recommendedName>
        <fullName evidence="1">RNA helicase</fullName>
        <ecNumber evidence="1">3.6.4.13</ecNumber>
    </recommendedName>
</protein>
<name>A0A2G2VHU1_CAPBA</name>
<dbReference type="PROSITE" id="PS51192">
    <property type="entry name" value="HELICASE_ATP_BIND_1"/>
    <property type="match status" value="1"/>
</dbReference>
<evidence type="ECO:0000256" key="5">
    <source>
        <dbReference type="ARBA" id="ARBA00022806"/>
    </source>
</evidence>
<dbReference type="GO" id="GO:0003723">
    <property type="term" value="F:RNA binding"/>
    <property type="evidence" value="ECO:0007669"/>
    <property type="project" value="TreeGrafter"/>
</dbReference>
<evidence type="ECO:0000259" key="8">
    <source>
        <dbReference type="PROSITE" id="PS51192"/>
    </source>
</evidence>
<keyword evidence="10" id="KW-1185">Reference proteome</keyword>
<dbReference type="PANTHER" id="PTHR18934">
    <property type="entry name" value="ATP-DEPENDENT RNA HELICASE"/>
    <property type="match status" value="1"/>
</dbReference>
<dbReference type="GO" id="GO:0006397">
    <property type="term" value="P:mRNA processing"/>
    <property type="evidence" value="ECO:0007669"/>
    <property type="project" value="UniProtKB-KW"/>
</dbReference>
<dbReference type="InterPro" id="IPR027417">
    <property type="entry name" value="P-loop_NTPase"/>
</dbReference>
<dbReference type="Gene3D" id="3.40.50.300">
    <property type="entry name" value="P-loop containing nucleotide triphosphate hydrolases"/>
    <property type="match status" value="2"/>
</dbReference>
<dbReference type="EMBL" id="MLFT02000012">
    <property type="protein sequence ID" value="PHT32555.1"/>
    <property type="molecule type" value="Genomic_DNA"/>
</dbReference>
<evidence type="ECO:0000256" key="7">
    <source>
        <dbReference type="ARBA" id="ARBA00047984"/>
    </source>
</evidence>
<evidence type="ECO:0000256" key="6">
    <source>
        <dbReference type="ARBA" id="ARBA00022840"/>
    </source>
</evidence>
<dbReference type="FunFam" id="3.40.50.300:FF:000615">
    <property type="entry name" value="pre-mRNA-splicing factor ATP-dependent RNA helicase DEAH7"/>
    <property type="match status" value="1"/>
</dbReference>
<evidence type="ECO:0000313" key="10">
    <source>
        <dbReference type="Proteomes" id="UP000224567"/>
    </source>
</evidence>
<evidence type="ECO:0000256" key="1">
    <source>
        <dbReference type="ARBA" id="ARBA00012552"/>
    </source>
</evidence>
<dbReference type="InterPro" id="IPR002464">
    <property type="entry name" value="DNA/RNA_helicase_DEAH_CS"/>
</dbReference>
<feature type="domain" description="Helicase ATP-binding" evidence="8">
    <location>
        <begin position="185"/>
        <end position="339"/>
    </location>
</feature>
<dbReference type="Proteomes" id="UP000224567">
    <property type="component" value="Unassembled WGS sequence"/>
</dbReference>
<evidence type="ECO:0000256" key="2">
    <source>
        <dbReference type="ARBA" id="ARBA00022664"/>
    </source>
</evidence>
<comment type="catalytic activity">
    <reaction evidence="7">
        <text>ATP + H2O = ADP + phosphate + H(+)</text>
        <dbReference type="Rhea" id="RHEA:13065"/>
        <dbReference type="ChEBI" id="CHEBI:15377"/>
        <dbReference type="ChEBI" id="CHEBI:15378"/>
        <dbReference type="ChEBI" id="CHEBI:30616"/>
        <dbReference type="ChEBI" id="CHEBI:43474"/>
        <dbReference type="ChEBI" id="CHEBI:456216"/>
        <dbReference type="EC" id="3.6.4.13"/>
    </reaction>
</comment>
<sequence>MITAKLEGEREQVSMNIYSHDATKTSGYDEGSTRTTPQRRCHFIASLWDDVAPSPTPVRPSNKKYYGVGKNWEDHLLLRSGVVRGANVQTEFDDEEEEQKGQLLFGKYMKNKRCISLVKGFGRILGLEKSTEEVDADSAVVDEDSEVDFKGESRFLQYVSDFTESKTLPQKRQCLPIFSVRDELLQVVRENQVVVIIGETGSGKTTQITQYLYEEGYAVNGIIGCTQPRRVAVRKWKLNLERVGYAIRFEDITGSSTVIEYMTDGVLLREALKDPDLEKYSIILMDEAHERSLNTAVLFGILKKVVTRRFDFRLTVTSATLYGQKFSNFFGSVPIFHIPGRPFPVQIVYSKTPCEDYVEAAVKQAMIIHITGAPGDILIFLTGQDEIEATCYALSEWMEQLTSSTKQPVPKLLILPIYS</sequence>
<dbReference type="OrthoDB" id="10253254at2759"/>
<organism evidence="9 10">
    <name type="scientific">Capsicum baccatum</name>
    <name type="common">Peruvian pepper</name>
    <dbReference type="NCBI Taxonomy" id="33114"/>
    <lineage>
        <taxon>Eukaryota</taxon>
        <taxon>Viridiplantae</taxon>
        <taxon>Streptophyta</taxon>
        <taxon>Embryophyta</taxon>
        <taxon>Tracheophyta</taxon>
        <taxon>Spermatophyta</taxon>
        <taxon>Magnoliopsida</taxon>
        <taxon>eudicotyledons</taxon>
        <taxon>Gunneridae</taxon>
        <taxon>Pentapetalae</taxon>
        <taxon>asterids</taxon>
        <taxon>lamiids</taxon>
        <taxon>Solanales</taxon>
        <taxon>Solanaceae</taxon>
        <taxon>Solanoideae</taxon>
        <taxon>Capsiceae</taxon>
        <taxon>Capsicum</taxon>
    </lineage>
</organism>
<dbReference type="AlphaFoldDB" id="A0A2G2VHU1"/>
<dbReference type="PROSITE" id="PS00690">
    <property type="entry name" value="DEAH_ATP_HELICASE"/>
    <property type="match status" value="1"/>
</dbReference>
<dbReference type="GO" id="GO:0016787">
    <property type="term" value="F:hydrolase activity"/>
    <property type="evidence" value="ECO:0007669"/>
    <property type="project" value="UniProtKB-KW"/>
</dbReference>
<dbReference type="STRING" id="33114.A0A2G2VHU1"/>
<dbReference type="PANTHER" id="PTHR18934:SF136">
    <property type="entry name" value="ATP-DEPENDENT RNA HELICASE DHX35-RELATED"/>
    <property type="match status" value="1"/>
</dbReference>
<dbReference type="EC" id="3.6.4.13" evidence="1"/>
<dbReference type="GO" id="GO:0005524">
    <property type="term" value="F:ATP binding"/>
    <property type="evidence" value="ECO:0007669"/>
    <property type="project" value="UniProtKB-KW"/>
</dbReference>
<evidence type="ECO:0000256" key="3">
    <source>
        <dbReference type="ARBA" id="ARBA00022741"/>
    </source>
</evidence>
<gene>
    <name evidence="9" type="ORF">CQW23_28892</name>
</gene>
<keyword evidence="6" id="KW-0067">ATP-binding</keyword>
<reference evidence="9 10" key="1">
    <citation type="journal article" date="2017" name="Genome Biol.">
        <title>New reference genome sequences of hot pepper reveal the massive evolution of plant disease-resistance genes by retroduplication.</title>
        <authorList>
            <person name="Kim S."/>
            <person name="Park J."/>
            <person name="Yeom S.I."/>
            <person name="Kim Y.M."/>
            <person name="Seo E."/>
            <person name="Kim K.T."/>
            <person name="Kim M.S."/>
            <person name="Lee J.M."/>
            <person name="Cheong K."/>
            <person name="Shin H.S."/>
            <person name="Kim S.B."/>
            <person name="Han K."/>
            <person name="Lee J."/>
            <person name="Park M."/>
            <person name="Lee H.A."/>
            <person name="Lee H.Y."/>
            <person name="Lee Y."/>
            <person name="Oh S."/>
            <person name="Lee J.H."/>
            <person name="Choi E."/>
            <person name="Choi E."/>
            <person name="Lee S.E."/>
            <person name="Jeon J."/>
            <person name="Kim H."/>
            <person name="Choi G."/>
            <person name="Song H."/>
            <person name="Lee J."/>
            <person name="Lee S.C."/>
            <person name="Kwon J.K."/>
            <person name="Lee H.Y."/>
            <person name="Koo N."/>
            <person name="Hong Y."/>
            <person name="Kim R.W."/>
            <person name="Kang W.H."/>
            <person name="Huh J.H."/>
            <person name="Kang B.C."/>
            <person name="Yang T.J."/>
            <person name="Lee Y.H."/>
            <person name="Bennetzen J.L."/>
            <person name="Choi D."/>
        </authorList>
    </citation>
    <scope>NUCLEOTIDE SEQUENCE [LARGE SCALE GENOMIC DNA]</scope>
    <source>
        <strain evidence="10">cv. PBC81</strain>
    </source>
</reference>
<dbReference type="GO" id="GO:0003724">
    <property type="term" value="F:RNA helicase activity"/>
    <property type="evidence" value="ECO:0007669"/>
    <property type="project" value="UniProtKB-EC"/>
</dbReference>
<keyword evidence="4" id="KW-0378">Hydrolase</keyword>
<comment type="caution">
    <text evidence="9">The sequence shown here is derived from an EMBL/GenBank/DDBJ whole genome shotgun (WGS) entry which is preliminary data.</text>
</comment>
<dbReference type="SUPFAM" id="SSF52540">
    <property type="entry name" value="P-loop containing nucleoside triphosphate hydrolases"/>
    <property type="match status" value="1"/>
</dbReference>